<dbReference type="GO" id="GO:0017004">
    <property type="term" value="P:cytochrome complex assembly"/>
    <property type="evidence" value="ECO:0007669"/>
    <property type="project" value="UniProtKB-KW"/>
</dbReference>
<accession>F7Y8J2</accession>
<dbReference type="HOGENOM" id="CLU_036074_4_1_5"/>
<dbReference type="Proteomes" id="UP000001623">
    <property type="component" value="Chromosome"/>
</dbReference>
<name>F7Y8J2_MESOW</name>
<keyword evidence="4 5" id="KW-0802">TPR repeat</keyword>
<dbReference type="PANTHER" id="PTHR47870:SF4">
    <property type="entry name" value="CYTOCHROME C-TYPE BIOGENESIS PROTEIN CYCH"/>
    <property type="match status" value="1"/>
</dbReference>
<dbReference type="Pfam" id="PF23914">
    <property type="entry name" value="TPR_CcmH_CycH"/>
    <property type="match status" value="1"/>
</dbReference>
<feature type="domain" description="Cytochrome c-type biogenesis protein H TPR" evidence="7">
    <location>
        <begin position="148"/>
        <end position="275"/>
    </location>
</feature>
<evidence type="ECO:0000256" key="1">
    <source>
        <dbReference type="ARBA" id="ARBA00004196"/>
    </source>
</evidence>
<protein>
    <submittedName>
        <fullName evidence="8">Cytochrome c-type biogenesis protein CcmI</fullName>
    </submittedName>
</protein>
<dbReference type="eggNOG" id="COG4235">
    <property type="taxonomic scope" value="Bacteria"/>
</dbReference>
<dbReference type="AlphaFoldDB" id="F7Y8J2"/>
<comment type="subcellular location">
    <subcellularLocation>
        <location evidence="1">Cell envelope</location>
    </subcellularLocation>
</comment>
<dbReference type="PROSITE" id="PS50005">
    <property type="entry name" value="TPR"/>
    <property type="match status" value="1"/>
</dbReference>
<keyword evidence="6" id="KW-1133">Transmembrane helix</keyword>
<dbReference type="GO" id="GO:0030313">
    <property type="term" value="C:cell envelope"/>
    <property type="evidence" value="ECO:0007669"/>
    <property type="project" value="UniProtKB-SubCell"/>
</dbReference>
<evidence type="ECO:0000256" key="6">
    <source>
        <dbReference type="SAM" id="Phobius"/>
    </source>
</evidence>
<keyword evidence="3" id="KW-0201">Cytochrome c-type biogenesis</keyword>
<feature type="transmembrane region" description="Helical" evidence="6">
    <location>
        <begin position="14"/>
        <end position="35"/>
    </location>
</feature>
<dbReference type="InterPro" id="IPR017560">
    <property type="entry name" value="Cyt_c_biogenesis_CcmI"/>
</dbReference>
<dbReference type="InterPro" id="IPR056413">
    <property type="entry name" value="TPR_CcmH_CycH"/>
</dbReference>
<dbReference type="InterPro" id="IPR051263">
    <property type="entry name" value="C-type_cytochrome_biogenesis"/>
</dbReference>
<gene>
    <name evidence="8" type="ordered locus">Mesop_5377</name>
</gene>
<feature type="repeat" description="TPR" evidence="5">
    <location>
        <begin position="169"/>
        <end position="202"/>
    </location>
</feature>
<dbReference type="NCBIfam" id="TIGR03142">
    <property type="entry name" value="cytochro_ccmI"/>
    <property type="match status" value="1"/>
</dbReference>
<evidence type="ECO:0000259" key="7">
    <source>
        <dbReference type="Pfam" id="PF23914"/>
    </source>
</evidence>
<sequence length="392" mass="40707">MLAGQVSAFIGRAMLFWVIAAILTLGASLAVLLPLAAGSKGAASSGDHDLEVYRDQLSELDRDAARGLIQPAEAAEARAEIARRILRLDNADPAGKASARLASAMSRLVATVAVLAVPLVSWGLYSQLGSPDLPSQPLSERLAKNPADSSVDELVARAEAHLAANPSDGRGWDVLAPVYLRMQRFSDAAAAYRNAIRLDGNSAVRQAGLGEAIAGAAGGIVSADAQDAFEAALKLDPANAKASFYLAVALAQEGRTKEAVASWQAMLGTLPPGSPWRGAIEQALAKSGNPEVASGAAAKGPDAADVDAASSMSLQDREAMINTMVAGLDDKLRQNPRDAEGWMRLVRSYVVLGKADEARDALHRAIAVFGADSDEAKKFTTFAASLGLAATE</sequence>
<evidence type="ECO:0000256" key="4">
    <source>
        <dbReference type="ARBA" id="ARBA00022803"/>
    </source>
</evidence>
<dbReference type="InterPro" id="IPR019734">
    <property type="entry name" value="TPR_rpt"/>
</dbReference>
<dbReference type="PANTHER" id="PTHR47870">
    <property type="entry name" value="CYTOCHROME C-TYPE BIOGENESIS PROTEIN CCMH"/>
    <property type="match status" value="1"/>
</dbReference>
<dbReference type="EMBL" id="CP002279">
    <property type="protein sequence ID" value="AEH89793.1"/>
    <property type="molecule type" value="Genomic_DNA"/>
</dbReference>
<keyword evidence="2" id="KW-0677">Repeat</keyword>
<evidence type="ECO:0000313" key="8">
    <source>
        <dbReference type="EMBL" id="AEH89793.1"/>
    </source>
</evidence>
<evidence type="ECO:0000313" key="9">
    <source>
        <dbReference type="Proteomes" id="UP000001623"/>
    </source>
</evidence>
<reference evidence="8 9" key="1">
    <citation type="submission" date="2010-10" db="EMBL/GenBank/DDBJ databases">
        <title>Complete sequence of Mesorhizobium opportunistum WSM2075.</title>
        <authorList>
            <consortium name="US DOE Joint Genome Institute"/>
            <person name="Lucas S."/>
            <person name="Copeland A."/>
            <person name="Lapidus A."/>
            <person name="Cheng J.-F."/>
            <person name="Bruce D."/>
            <person name="Goodwin L."/>
            <person name="Pitluck S."/>
            <person name="Chertkov O."/>
            <person name="Misra M."/>
            <person name="Detter J.C."/>
            <person name="Han C."/>
            <person name="Tapia R."/>
            <person name="Land M."/>
            <person name="Hauser L."/>
            <person name="Kyrpides N."/>
            <person name="Ovchinnikova G."/>
            <person name="Mavrommatis K.M."/>
            <person name="Tiwari R.P."/>
            <person name="Howieson J.G."/>
            <person name="O'Hara G.W."/>
            <person name="Nandasena K.G."/>
            <person name="Woyke T."/>
        </authorList>
    </citation>
    <scope>NUCLEOTIDE SEQUENCE [LARGE SCALE GENOMIC DNA]</scope>
    <source>
        <strain evidence="9">LMG 24607 / HAMBI 3007 / WSM2075</strain>
    </source>
</reference>
<dbReference type="InterPro" id="IPR011990">
    <property type="entry name" value="TPR-like_helical_dom_sf"/>
</dbReference>
<organism evidence="8 9">
    <name type="scientific">Mesorhizobium opportunistum (strain LMG 24607 / HAMBI 3007 / WSM2075)</name>
    <dbReference type="NCBI Taxonomy" id="536019"/>
    <lineage>
        <taxon>Bacteria</taxon>
        <taxon>Pseudomonadati</taxon>
        <taxon>Pseudomonadota</taxon>
        <taxon>Alphaproteobacteria</taxon>
        <taxon>Hyphomicrobiales</taxon>
        <taxon>Phyllobacteriaceae</taxon>
        <taxon>Mesorhizobium</taxon>
    </lineage>
</organism>
<dbReference type="Gene3D" id="1.25.40.10">
    <property type="entry name" value="Tetratricopeptide repeat domain"/>
    <property type="match status" value="2"/>
</dbReference>
<dbReference type="KEGG" id="mop:Mesop_5377"/>
<dbReference type="GO" id="GO:0005886">
    <property type="term" value="C:plasma membrane"/>
    <property type="evidence" value="ECO:0007669"/>
    <property type="project" value="TreeGrafter"/>
</dbReference>
<proteinExistence type="predicted"/>
<dbReference type="STRING" id="536019.Mesop_5377"/>
<keyword evidence="6" id="KW-0472">Membrane</keyword>
<dbReference type="SUPFAM" id="SSF48452">
    <property type="entry name" value="TPR-like"/>
    <property type="match status" value="1"/>
</dbReference>
<evidence type="ECO:0000256" key="3">
    <source>
        <dbReference type="ARBA" id="ARBA00022748"/>
    </source>
</evidence>
<keyword evidence="6" id="KW-0812">Transmembrane</keyword>
<evidence type="ECO:0000256" key="5">
    <source>
        <dbReference type="PROSITE-ProRule" id="PRU00339"/>
    </source>
</evidence>
<evidence type="ECO:0000256" key="2">
    <source>
        <dbReference type="ARBA" id="ARBA00022737"/>
    </source>
</evidence>
<dbReference type="SMART" id="SM00028">
    <property type="entry name" value="TPR"/>
    <property type="match status" value="3"/>
</dbReference>